<dbReference type="AlphaFoldDB" id="A0A0D0CS09"/>
<feature type="region of interest" description="Disordered" evidence="1">
    <location>
        <begin position="1"/>
        <end position="20"/>
    </location>
</feature>
<dbReference type="OrthoDB" id="2690116at2759"/>
<organism evidence="2 3">
    <name type="scientific">Paxillus rubicundulus Ve08.2h10</name>
    <dbReference type="NCBI Taxonomy" id="930991"/>
    <lineage>
        <taxon>Eukaryota</taxon>
        <taxon>Fungi</taxon>
        <taxon>Dikarya</taxon>
        <taxon>Basidiomycota</taxon>
        <taxon>Agaricomycotina</taxon>
        <taxon>Agaricomycetes</taxon>
        <taxon>Agaricomycetidae</taxon>
        <taxon>Boletales</taxon>
        <taxon>Paxilineae</taxon>
        <taxon>Paxillaceae</taxon>
        <taxon>Paxillus</taxon>
    </lineage>
</organism>
<name>A0A0D0CS09_9AGAM</name>
<dbReference type="HOGENOM" id="CLU_125775_0_0_1"/>
<proteinExistence type="predicted"/>
<feature type="non-terminal residue" evidence="2">
    <location>
        <position position="1"/>
    </location>
</feature>
<dbReference type="Proteomes" id="UP000054538">
    <property type="component" value="Unassembled WGS sequence"/>
</dbReference>
<reference evidence="3" key="2">
    <citation type="submission" date="2015-01" db="EMBL/GenBank/DDBJ databases">
        <title>Evolutionary Origins and Diversification of the Mycorrhizal Mutualists.</title>
        <authorList>
            <consortium name="DOE Joint Genome Institute"/>
            <consortium name="Mycorrhizal Genomics Consortium"/>
            <person name="Kohler A."/>
            <person name="Kuo A."/>
            <person name="Nagy L.G."/>
            <person name="Floudas D."/>
            <person name="Copeland A."/>
            <person name="Barry K.W."/>
            <person name="Cichocki N."/>
            <person name="Veneault-Fourrey C."/>
            <person name="LaButti K."/>
            <person name="Lindquist E.A."/>
            <person name="Lipzen A."/>
            <person name="Lundell T."/>
            <person name="Morin E."/>
            <person name="Murat C."/>
            <person name="Riley R."/>
            <person name="Ohm R."/>
            <person name="Sun H."/>
            <person name="Tunlid A."/>
            <person name="Henrissat B."/>
            <person name="Grigoriev I.V."/>
            <person name="Hibbett D.S."/>
            <person name="Martin F."/>
        </authorList>
    </citation>
    <scope>NUCLEOTIDE SEQUENCE [LARGE SCALE GENOMIC DNA]</scope>
    <source>
        <strain evidence="3">Ve08.2h10</strain>
    </source>
</reference>
<gene>
    <name evidence="2" type="ORF">PAXRUDRAFT_164671</name>
</gene>
<evidence type="ECO:0000256" key="1">
    <source>
        <dbReference type="SAM" id="MobiDB-lite"/>
    </source>
</evidence>
<keyword evidence="3" id="KW-1185">Reference proteome</keyword>
<evidence type="ECO:0000313" key="2">
    <source>
        <dbReference type="EMBL" id="KIK78183.1"/>
    </source>
</evidence>
<dbReference type="InParanoid" id="A0A0D0CS09"/>
<reference evidence="2 3" key="1">
    <citation type="submission" date="2014-04" db="EMBL/GenBank/DDBJ databases">
        <authorList>
            <consortium name="DOE Joint Genome Institute"/>
            <person name="Kuo A."/>
            <person name="Kohler A."/>
            <person name="Jargeat P."/>
            <person name="Nagy L.G."/>
            <person name="Floudas D."/>
            <person name="Copeland A."/>
            <person name="Barry K.W."/>
            <person name="Cichocki N."/>
            <person name="Veneault-Fourrey C."/>
            <person name="LaButti K."/>
            <person name="Lindquist E.A."/>
            <person name="Lipzen A."/>
            <person name="Lundell T."/>
            <person name="Morin E."/>
            <person name="Murat C."/>
            <person name="Sun H."/>
            <person name="Tunlid A."/>
            <person name="Henrissat B."/>
            <person name="Grigoriev I.V."/>
            <person name="Hibbett D.S."/>
            <person name="Martin F."/>
            <person name="Nordberg H.P."/>
            <person name="Cantor M.N."/>
            <person name="Hua S.X."/>
        </authorList>
    </citation>
    <scope>NUCLEOTIDE SEQUENCE [LARGE SCALE GENOMIC DNA]</scope>
    <source>
        <strain evidence="2 3">Ve08.2h10</strain>
    </source>
</reference>
<sequence length="185" mass="20273">NMGSSSIVDQAAATTQGPSPVTIQFMSPWPGGHLYPLFAQQMPLQTHTTPPYPPSPNLQAAQSLTPTPISDGFRVPSASPFTPTMMLTPTNSGTEIPEIILWFNSLEQCMKKTPHSVKLGDFGPELDTRGFIHISQLLCDYMSTQALQDMLRIKMGTVILILQYVDADLMDLNVAWITSVVILNI</sequence>
<evidence type="ECO:0000313" key="3">
    <source>
        <dbReference type="Proteomes" id="UP000054538"/>
    </source>
</evidence>
<protein>
    <submittedName>
        <fullName evidence="2">Uncharacterized protein</fullName>
    </submittedName>
</protein>
<dbReference type="EMBL" id="KN826681">
    <property type="protein sequence ID" value="KIK78183.1"/>
    <property type="molecule type" value="Genomic_DNA"/>
</dbReference>
<accession>A0A0D0CS09</accession>